<dbReference type="SUPFAM" id="SSF55174">
    <property type="entry name" value="Alpha-L RNA-binding motif"/>
    <property type="match status" value="1"/>
</dbReference>
<evidence type="ECO:0000256" key="2">
    <source>
        <dbReference type="ARBA" id="ARBA00029460"/>
    </source>
</evidence>
<dbReference type="GO" id="GO:0008168">
    <property type="term" value="F:methyltransferase activity"/>
    <property type="evidence" value="ECO:0007669"/>
    <property type="project" value="InterPro"/>
</dbReference>
<reference evidence="4" key="1">
    <citation type="submission" date="2020-05" db="EMBL/GenBank/DDBJ databases">
        <authorList>
            <person name="Chiriac C."/>
            <person name="Salcher M."/>
            <person name="Ghai R."/>
            <person name="Kavagutti S V."/>
        </authorList>
    </citation>
    <scope>NUCLEOTIDE SEQUENCE</scope>
</reference>
<dbReference type="InterPro" id="IPR047048">
    <property type="entry name" value="TlyA"/>
</dbReference>
<evidence type="ECO:0000256" key="1">
    <source>
        <dbReference type="ARBA" id="ARBA00022884"/>
    </source>
</evidence>
<dbReference type="PANTHER" id="PTHR32319">
    <property type="entry name" value="BACTERIAL HEMOLYSIN-LIKE PROTEIN"/>
    <property type="match status" value="1"/>
</dbReference>
<dbReference type="InterPro" id="IPR002942">
    <property type="entry name" value="S4_RNA-bd"/>
</dbReference>
<dbReference type="Gene3D" id="3.40.50.150">
    <property type="entry name" value="Vaccinia Virus protein VP39"/>
    <property type="match status" value="1"/>
</dbReference>
<dbReference type="InterPro" id="IPR002877">
    <property type="entry name" value="RNA_MeTrfase_FtsJ_dom"/>
</dbReference>
<dbReference type="NCBIfam" id="TIGR00478">
    <property type="entry name" value="tly"/>
    <property type="match status" value="1"/>
</dbReference>
<dbReference type="InterPro" id="IPR029063">
    <property type="entry name" value="SAM-dependent_MTases_sf"/>
</dbReference>
<organism evidence="4">
    <name type="scientific">freshwater metagenome</name>
    <dbReference type="NCBI Taxonomy" id="449393"/>
    <lineage>
        <taxon>unclassified sequences</taxon>
        <taxon>metagenomes</taxon>
        <taxon>ecological metagenomes</taxon>
    </lineage>
</organism>
<dbReference type="PANTHER" id="PTHR32319:SF0">
    <property type="entry name" value="BACTERIAL HEMOLYSIN-LIKE PROTEIN"/>
    <property type="match status" value="1"/>
</dbReference>
<dbReference type="CDD" id="cd02440">
    <property type="entry name" value="AdoMet_MTases"/>
    <property type="match status" value="1"/>
</dbReference>
<dbReference type="GO" id="GO:0032259">
    <property type="term" value="P:methylation"/>
    <property type="evidence" value="ECO:0007669"/>
    <property type="project" value="InterPro"/>
</dbReference>
<proteinExistence type="inferred from homology"/>
<comment type="similarity">
    <text evidence="2">Belongs to the TlyA family.</text>
</comment>
<feature type="domain" description="RNA-binding S4" evidence="3">
    <location>
        <begin position="3"/>
        <end position="68"/>
    </location>
</feature>
<sequence>MRRRLDAELVRRGLSPSRARAVESIEAGQVTVGGAPANSASRQVASDEPIFVESPPARFVSRGGEKLDAALEKFGINVEGRRALDAGASTGGFTDCLLQRGASSVIAVDVGRAQLAWSLRTDERVTVMERVNVRSLAPEAVGGPVDLLVADLSFISLRTVAPALAALTTMEAELILLVKPQFEAGRDRIGKGGIVRDKMVHRAVLSEVVEGLASNGLGVCSITASPLRGADGNVEFLVLVRHCEPSIADSELDAVVAEVHA</sequence>
<evidence type="ECO:0000313" key="4">
    <source>
        <dbReference type="EMBL" id="CAB4944959.1"/>
    </source>
</evidence>
<dbReference type="InterPro" id="IPR004538">
    <property type="entry name" value="Hemolysin_A/TlyA"/>
</dbReference>
<name>A0A6J7JQM4_9ZZZZ</name>
<dbReference type="EMBL" id="CAFBNL010000010">
    <property type="protein sequence ID" value="CAB4944959.1"/>
    <property type="molecule type" value="Genomic_DNA"/>
</dbReference>
<keyword evidence="1" id="KW-0694">RNA-binding</keyword>
<dbReference type="PROSITE" id="PS50889">
    <property type="entry name" value="S4"/>
    <property type="match status" value="1"/>
</dbReference>
<dbReference type="InterPro" id="IPR036986">
    <property type="entry name" value="S4_RNA-bd_sf"/>
</dbReference>
<dbReference type="SMART" id="SM00363">
    <property type="entry name" value="S4"/>
    <property type="match status" value="1"/>
</dbReference>
<dbReference type="Gene3D" id="3.10.290.10">
    <property type="entry name" value="RNA-binding S4 domain"/>
    <property type="match status" value="1"/>
</dbReference>
<dbReference type="PIRSF" id="PIRSF005578">
    <property type="entry name" value="TlyA"/>
    <property type="match status" value="1"/>
</dbReference>
<accession>A0A6J7JQM4</accession>
<dbReference type="Pfam" id="PF01728">
    <property type="entry name" value="FtsJ"/>
    <property type="match status" value="1"/>
</dbReference>
<evidence type="ECO:0000259" key="3">
    <source>
        <dbReference type="SMART" id="SM00363"/>
    </source>
</evidence>
<protein>
    <submittedName>
        <fullName evidence="4">Unannotated protein</fullName>
    </submittedName>
</protein>
<dbReference type="CDD" id="cd00165">
    <property type="entry name" value="S4"/>
    <property type="match status" value="1"/>
</dbReference>
<dbReference type="AlphaFoldDB" id="A0A6J7JQM4"/>
<dbReference type="SUPFAM" id="SSF53335">
    <property type="entry name" value="S-adenosyl-L-methionine-dependent methyltransferases"/>
    <property type="match status" value="1"/>
</dbReference>
<gene>
    <name evidence="4" type="ORF">UFOPK3789_00313</name>
</gene>
<dbReference type="GO" id="GO:0003723">
    <property type="term" value="F:RNA binding"/>
    <property type="evidence" value="ECO:0007669"/>
    <property type="project" value="UniProtKB-KW"/>
</dbReference>
<dbReference type="Pfam" id="PF01479">
    <property type="entry name" value="S4"/>
    <property type="match status" value="1"/>
</dbReference>